<protein>
    <submittedName>
        <fullName evidence="1">Uncharacterized protein</fullName>
    </submittedName>
</protein>
<evidence type="ECO:0000313" key="2">
    <source>
        <dbReference type="Proteomes" id="UP000051335"/>
    </source>
</evidence>
<comment type="caution">
    <text evidence="1">The sequence shown here is derived from an EMBL/GenBank/DDBJ whole genome shotgun (WGS) entry which is preliminary data.</text>
</comment>
<proteinExistence type="predicted"/>
<accession>A0A0P9MV37</accession>
<dbReference type="EMBL" id="LJQC01000818">
    <property type="protein sequence ID" value="KPW92833.1"/>
    <property type="molecule type" value="Genomic_DNA"/>
</dbReference>
<reference evidence="1 2" key="1">
    <citation type="submission" date="2015-09" db="EMBL/GenBank/DDBJ databases">
        <title>Genome announcement of multiple Pseudomonas syringae strains.</title>
        <authorList>
            <person name="Thakur S."/>
            <person name="Wang P.W."/>
            <person name="Gong Y."/>
            <person name="Weir B.S."/>
            <person name="Guttman D.S."/>
        </authorList>
    </citation>
    <scope>NUCLEOTIDE SEQUENCE [LARGE SCALE GENOMIC DNA]</scope>
    <source>
        <strain evidence="1 2">ICMP17001</strain>
    </source>
</reference>
<sequence length="300" mass="32329">MNRTEFTHAQAEIGFLDRIAQKPGLSNLSRLSLQARKNQVGASLREPGRGAFSPAKAVVTYRGTPVRGVHGIGAEFGAAVTTKFSDAVSAIAASISGVLNDFGPIPNKAQNQILITGTALGSFGFEFEEAPSGDPQLTLEGTTPVSQAFELVAELLEASTKGDEELSEPASRLGTRAIATVSEYLDKLIAYEAYCSVTTRDHVFSFTSVDQVRISRSRLSVENITETDIEFSGEFLGAFPAERRFEFKTQEGTIIHGRIAAAIENPAIINTRLNQTFTIGVSARTVGNGRPRYTISKLPW</sequence>
<name>A0A0P9MV37_9PSED</name>
<organism evidence="1 2">
    <name type="scientific">Pseudomonas syringae pv. coryli</name>
    <dbReference type="NCBI Taxonomy" id="317659"/>
    <lineage>
        <taxon>Bacteria</taxon>
        <taxon>Pseudomonadati</taxon>
        <taxon>Pseudomonadota</taxon>
        <taxon>Gammaproteobacteria</taxon>
        <taxon>Pseudomonadales</taxon>
        <taxon>Pseudomonadaceae</taxon>
        <taxon>Pseudomonas</taxon>
    </lineage>
</organism>
<gene>
    <name evidence="1" type="ORF">ALO75_01606</name>
</gene>
<dbReference type="Proteomes" id="UP000051335">
    <property type="component" value="Unassembled WGS sequence"/>
</dbReference>
<keyword evidence="2" id="KW-1185">Reference proteome</keyword>
<evidence type="ECO:0000313" key="1">
    <source>
        <dbReference type="EMBL" id="KPW92833.1"/>
    </source>
</evidence>
<dbReference type="PATRIC" id="fig|317659.3.peg.2500"/>
<dbReference type="AlphaFoldDB" id="A0A0P9MV37"/>
<dbReference type="RefSeq" id="WP_046235966.1">
    <property type="nucleotide sequence ID" value="NZ_LJQC01000818.1"/>
</dbReference>